<accession>A0AB33BH74</accession>
<sequence length="61" mass="6918">MPSFGYLSRGKLRFFAVFLNFLPSYLGSAEKGFRGVWGVGFFREKVPEFSPCSLPALVFFD</sequence>
<dbReference type="EMBL" id="CP020771">
    <property type="protein sequence ID" value="ARI80244.1"/>
    <property type="molecule type" value="Genomic_DNA"/>
</dbReference>
<reference evidence="1 2" key="1">
    <citation type="journal article" date="2018" name="Harmful Algae">
        <title>The highly heterogeneous methylated genomes and diverse restriction-modification systems of bloom-forming Microcystis.</title>
        <authorList>
            <person name="Zhao L."/>
            <person name="Song Y."/>
            <person name="Li L."/>
            <person name="Gan N."/>
            <person name="Brand J.J."/>
            <person name="Song L."/>
        </authorList>
    </citation>
    <scope>NUCLEOTIDE SEQUENCE [LARGE SCALE GENOMIC DNA]</scope>
    <source>
        <strain evidence="1 2">PCC 7806SL</strain>
    </source>
</reference>
<evidence type="ECO:0000313" key="1">
    <source>
        <dbReference type="EMBL" id="ARI80244.1"/>
    </source>
</evidence>
<evidence type="ECO:0000313" key="2">
    <source>
        <dbReference type="Proteomes" id="UP000192439"/>
    </source>
</evidence>
<name>A0AB33BH74_MICA7</name>
<gene>
    <name evidence="1" type="ORF">BH695_0963</name>
</gene>
<proteinExistence type="predicted"/>
<dbReference type="Proteomes" id="UP000192439">
    <property type="component" value="Chromosome"/>
</dbReference>
<keyword evidence="2" id="KW-1185">Reference proteome</keyword>
<organism evidence="1 2">
    <name type="scientific">Microcystis aeruginosa PCC 7806SL</name>
    <dbReference type="NCBI Taxonomy" id="1903187"/>
    <lineage>
        <taxon>Bacteria</taxon>
        <taxon>Bacillati</taxon>
        <taxon>Cyanobacteriota</taxon>
        <taxon>Cyanophyceae</taxon>
        <taxon>Oscillatoriophycideae</taxon>
        <taxon>Chroococcales</taxon>
        <taxon>Microcystaceae</taxon>
        <taxon>Microcystis</taxon>
    </lineage>
</organism>
<protein>
    <submittedName>
        <fullName evidence="1">Uncharacterized protein</fullName>
    </submittedName>
</protein>
<dbReference type="AlphaFoldDB" id="A0AB33BH74"/>